<reference evidence="2 4" key="1">
    <citation type="journal article" date="2011" name="Nature">
        <title>The Medicago genome provides insight into the evolution of rhizobial symbioses.</title>
        <authorList>
            <person name="Young N.D."/>
            <person name="Debelle F."/>
            <person name="Oldroyd G.E."/>
            <person name="Geurts R."/>
            <person name="Cannon S.B."/>
            <person name="Udvardi M.K."/>
            <person name="Benedito V.A."/>
            <person name="Mayer K.F."/>
            <person name="Gouzy J."/>
            <person name="Schoof H."/>
            <person name="Van de Peer Y."/>
            <person name="Proost S."/>
            <person name="Cook D.R."/>
            <person name="Meyers B.C."/>
            <person name="Spannagl M."/>
            <person name="Cheung F."/>
            <person name="De Mita S."/>
            <person name="Krishnakumar V."/>
            <person name="Gundlach H."/>
            <person name="Zhou S."/>
            <person name="Mudge J."/>
            <person name="Bharti A.K."/>
            <person name="Murray J.D."/>
            <person name="Naoumkina M.A."/>
            <person name="Rosen B."/>
            <person name="Silverstein K.A."/>
            <person name="Tang H."/>
            <person name="Rombauts S."/>
            <person name="Zhao P.X."/>
            <person name="Zhou P."/>
            <person name="Barbe V."/>
            <person name="Bardou P."/>
            <person name="Bechner M."/>
            <person name="Bellec A."/>
            <person name="Berger A."/>
            <person name="Berges H."/>
            <person name="Bidwell S."/>
            <person name="Bisseling T."/>
            <person name="Choisne N."/>
            <person name="Couloux A."/>
            <person name="Denny R."/>
            <person name="Deshpande S."/>
            <person name="Dai X."/>
            <person name="Doyle J.J."/>
            <person name="Dudez A.M."/>
            <person name="Farmer A.D."/>
            <person name="Fouteau S."/>
            <person name="Franken C."/>
            <person name="Gibelin C."/>
            <person name="Gish J."/>
            <person name="Goldstein S."/>
            <person name="Gonzalez A.J."/>
            <person name="Green P.J."/>
            <person name="Hallab A."/>
            <person name="Hartog M."/>
            <person name="Hua A."/>
            <person name="Humphray S.J."/>
            <person name="Jeong D.H."/>
            <person name="Jing Y."/>
            <person name="Jocker A."/>
            <person name="Kenton S.M."/>
            <person name="Kim D.J."/>
            <person name="Klee K."/>
            <person name="Lai H."/>
            <person name="Lang C."/>
            <person name="Lin S."/>
            <person name="Macmil S.L."/>
            <person name="Magdelenat G."/>
            <person name="Matthews L."/>
            <person name="McCorrison J."/>
            <person name="Monaghan E.L."/>
            <person name="Mun J.H."/>
            <person name="Najar F.Z."/>
            <person name="Nicholson C."/>
            <person name="Noirot C."/>
            <person name="O'Bleness M."/>
            <person name="Paule C.R."/>
            <person name="Poulain J."/>
            <person name="Prion F."/>
            <person name="Qin B."/>
            <person name="Qu C."/>
            <person name="Retzel E.F."/>
            <person name="Riddle C."/>
            <person name="Sallet E."/>
            <person name="Samain S."/>
            <person name="Samson N."/>
            <person name="Sanders I."/>
            <person name="Saurat O."/>
            <person name="Scarpelli C."/>
            <person name="Schiex T."/>
            <person name="Segurens B."/>
            <person name="Severin A.J."/>
            <person name="Sherrier D.J."/>
            <person name="Shi R."/>
            <person name="Sims S."/>
            <person name="Singer S.R."/>
            <person name="Sinharoy S."/>
            <person name="Sterck L."/>
            <person name="Viollet A."/>
            <person name="Wang B.B."/>
            <person name="Wang K."/>
            <person name="Wang M."/>
            <person name="Wang X."/>
            <person name="Warfsmann J."/>
            <person name="Weissenbach J."/>
            <person name="White D.D."/>
            <person name="White J.D."/>
            <person name="Wiley G.B."/>
            <person name="Wincker P."/>
            <person name="Xing Y."/>
            <person name="Yang L."/>
            <person name="Yao Z."/>
            <person name="Ying F."/>
            <person name="Zhai J."/>
            <person name="Zhou L."/>
            <person name="Zuber A."/>
            <person name="Denarie J."/>
            <person name="Dixon R.A."/>
            <person name="May G.D."/>
            <person name="Schwartz D.C."/>
            <person name="Rogers J."/>
            <person name="Quetier F."/>
            <person name="Town C.D."/>
            <person name="Roe B.A."/>
        </authorList>
    </citation>
    <scope>NUCLEOTIDE SEQUENCE [LARGE SCALE GENOMIC DNA]</scope>
    <source>
        <strain evidence="2">A17</strain>
        <strain evidence="3 4">cv. Jemalong A17</strain>
    </source>
</reference>
<dbReference type="PaxDb" id="3880-AES88485"/>
<sequence length="125" mass="14214">MGGKIPSRSLMSLIMIRGVPINRLYSHPATDNVCTGTKYSNPTSRIGYYSLLQAVQHLWKKRHIVPIIGSFPSRGASLKEKKEESNNILNCKRLGHLKPDYPDPQNEKSKKDIFKQESHANIRRS</sequence>
<name>G7JM52_MEDTR</name>
<feature type="region of interest" description="Disordered" evidence="1">
    <location>
        <begin position="93"/>
        <end position="125"/>
    </location>
</feature>
<proteinExistence type="predicted"/>
<protein>
    <submittedName>
        <fullName evidence="2 3">Uncharacterized protein</fullName>
    </submittedName>
</protein>
<evidence type="ECO:0000313" key="3">
    <source>
        <dbReference type="EnsemblPlants" id="AES88485"/>
    </source>
</evidence>
<dbReference type="AlphaFoldDB" id="G7JM52"/>
<dbReference type="EMBL" id="CM001220">
    <property type="protein sequence ID" value="AES88485.1"/>
    <property type="molecule type" value="Genomic_DNA"/>
</dbReference>
<dbReference type="HOGENOM" id="CLU_1996013_0_0_1"/>
<feature type="compositionally biased region" description="Basic and acidic residues" evidence="1">
    <location>
        <begin position="97"/>
        <end position="125"/>
    </location>
</feature>
<gene>
    <name evidence="2" type="ordered locus">MTR_4g055650</name>
</gene>
<accession>G7JM52</accession>
<keyword evidence="4" id="KW-1185">Reference proteome</keyword>
<dbReference type="Proteomes" id="UP000002051">
    <property type="component" value="Chromosome 4"/>
</dbReference>
<reference evidence="2 4" key="2">
    <citation type="journal article" date="2014" name="BMC Genomics">
        <title>An improved genome release (version Mt4.0) for the model legume Medicago truncatula.</title>
        <authorList>
            <person name="Tang H."/>
            <person name="Krishnakumar V."/>
            <person name="Bidwell S."/>
            <person name="Rosen B."/>
            <person name="Chan A."/>
            <person name="Zhou S."/>
            <person name="Gentzbittel L."/>
            <person name="Childs K.L."/>
            <person name="Yandell M."/>
            <person name="Gundlach H."/>
            <person name="Mayer K.F."/>
            <person name="Schwartz D.C."/>
            <person name="Town C.D."/>
        </authorList>
    </citation>
    <scope>GENOME REANNOTATION</scope>
    <source>
        <strain evidence="3 4">cv. Jemalong A17</strain>
    </source>
</reference>
<evidence type="ECO:0000256" key="1">
    <source>
        <dbReference type="SAM" id="MobiDB-lite"/>
    </source>
</evidence>
<evidence type="ECO:0000313" key="2">
    <source>
        <dbReference type="EMBL" id="AES88485.1"/>
    </source>
</evidence>
<reference evidence="3" key="3">
    <citation type="submission" date="2015-04" db="UniProtKB">
        <authorList>
            <consortium name="EnsemblPlants"/>
        </authorList>
    </citation>
    <scope>IDENTIFICATION</scope>
    <source>
        <strain evidence="3">cv. Jemalong A17</strain>
    </source>
</reference>
<organism evidence="2 4">
    <name type="scientific">Medicago truncatula</name>
    <name type="common">Barrel medic</name>
    <name type="synonym">Medicago tribuloides</name>
    <dbReference type="NCBI Taxonomy" id="3880"/>
    <lineage>
        <taxon>Eukaryota</taxon>
        <taxon>Viridiplantae</taxon>
        <taxon>Streptophyta</taxon>
        <taxon>Embryophyta</taxon>
        <taxon>Tracheophyta</taxon>
        <taxon>Spermatophyta</taxon>
        <taxon>Magnoliopsida</taxon>
        <taxon>eudicotyledons</taxon>
        <taxon>Gunneridae</taxon>
        <taxon>Pentapetalae</taxon>
        <taxon>rosids</taxon>
        <taxon>fabids</taxon>
        <taxon>Fabales</taxon>
        <taxon>Fabaceae</taxon>
        <taxon>Papilionoideae</taxon>
        <taxon>50 kb inversion clade</taxon>
        <taxon>NPAAA clade</taxon>
        <taxon>Hologalegina</taxon>
        <taxon>IRL clade</taxon>
        <taxon>Trifolieae</taxon>
        <taxon>Medicago</taxon>
    </lineage>
</organism>
<dbReference type="EnsemblPlants" id="AES88485">
    <property type="protein sequence ID" value="AES88485"/>
    <property type="gene ID" value="MTR_4g055650"/>
</dbReference>
<evidence type="ECO:0000313" key="4">
    <source>
        <dbReference type="Proteomes" id="UP000002051"/>
    </source>
</evidence>